<feature type="chain" id="PRO_5042260673" evidence="1">
    <location>
        <begin position="18"/>
        <end position="92"/>
    </location>
</feature>
<dbReference type="AlphaFoldDB" id="A0AAE0HZV1"/>
<sequence>MKSQSVLVLAFVALTMAAPAAKTEEKRTLFDTWAVPPGVEGETATEEKRALFDTWMVPPGAEGEAAAEKEKRALFDTWMVPPGAEGETPESA</sequence>
<keyword evidence="1" id="KW-0732">Signal</keyword>
<comment type="caution">
    <text evidence="2">The sequence shown here is derived from an EMBL/GenBank/DDBJ whole genome shotgun (WGS) entry which is preliminary data.</text>
</comment>
<name>A0AAE0HZV1_9PEZI</name>
<accession>A0AAE0HZV1</accession>
<feature type="signal peptide" evidence="1">
    <location>
        <begin position="1"/>
        <end position="17"/>
    </location>
</feature>
<organism evidence="2 3">
    <name type="scientific">Apodospora peruviana</name>
    <dbReference type="NCBI Taxonomy" id="516989"/>
    <lineage>
        <taxon>Eukaryota</taxon>
        <taxon>Fungi</taxon>
        <taxon>Dikarya</taxon>
        <taxon>Ascomycota</taxon>
        <taxon>Pezizomycotina</taxon>
        <taxon>Sordariomycetes</taxon>
        <taxon>Sordariomycetidae</taxon>
        <taxon>Sordariales</taxon>
        <taxon>Lasiosphaeriaceae</taxon>
        <taxon>Apodospora</taxon>
    </lineage>
</organism>
<gene>
    <name evidence="2" type="ORF">B0H66DRAFT_640692</name>
</gene>
<evidence type="ECO:0000313" key="2">
    <source>
        <dbReference type="EMBL" id="KAK3315704.1"/>
    </source>
</evidence>
<dbReference type="Proteomes" id="UP001283341">
    <property type="component" value="Unassembled WGS sequence"/>
</dbReference>
<proteinExistence type="predicted"/>
<reference evidence="2" key="2">
    <citation type="submission" date="2023-06" db="EMBL/GenBank/DDBJ databases">
        <authorList>
            <consortium name="Lawrence Berkeley National Laboratory"/>
            <person name="Haridas S."/>
            <person name="Hensen N."/>
            <person name="Bonometti L."/>
            <person name="Westerberg I."/>
            <person name="Brannstrom I.O."/>
            <person name="Guillou S."/>
            <person name="Cros-Aarteil S."/>
            <person name="Calhoun S."/>
            <person name="Kuo A."/>
            <person name="Mondo S."/>
            <person name="Pangilinan J."/>
            <person name="Riley R."/>
            <person name="Labutti K."/>
            <person name="Andreopoulos B."/>
            <person name="Lipzen A."/>
            <person name="Chen C."/>
            <person name="Yanf M."/>
            <person name="Daum C."/>
            <person name="Ng V."/>
            <person name="Clum A."/>
            <person name="Steindorff A."/>
            <person name="Ohm R."/>
            <person name="Martin F."/>
            <person name="Silar P."/>
            <person name="Natvig D."/>
            <person name="Lalanne C."/>
            <person name="Gautier V."/>
            <person name="Ament-Velasquez S.L."/>
            <person name="Kruys A."/>
            <person name="Hutchinson M.I."/>
            <person name="Powell A.J."/>
            <person name="Barry K."/>
            <person name="Miller A.N."/>
            <person name="Grigoriev I.V."/>
            <person name="Debuchy R."/>
            <person name="Gladieux P."/>
            <person name="Thoren M.H."/>
            <person name="Johannesson H."/>
        </authorList>
    </citation>
    <scope>NUCLEOTIDE SEQUENCE</scope>
    <source>
        <strain evidence="2">CBS 118394</strain>
    </source>
</reference>
<protein>
    <submittedName>
        <fullName evidence="2">Uncharacterized protein</fullName>
    </submittedName>
</protein>
<evidence type="ECO:0000313" key="3">
    <source>
        <dbReference type="Proteomes" id="UP001283341"/>
    </source>
</evidence>
<dbReference type="EMBL" id="JAUEDM010000005">
    <property type="protein sequence ID" value="KAK3315704.1"/>
    <property type="molecule type" value="Genomic_DNA"/>
</dbReference>
<keyword evidence="3" id="KW-1185">Reference proteome</keyword>
<reference evidence="2" key="1">
    <citation type="journal article" date="2023" name="Mol. Phylogenet. Evol.">
        <title>Genome-scale phylogeny and comparative genomics of the fungal order Sordariales.</title>
        <authorList>
            <person name="Hensen N."/>
            <person name="Bonometti L."/>
            <person name="Westerberg I."/>
            <person name="Brannstrom I.O."/>
            <person name="Guillou S."/>
            <person name="Cros-Aarteil S."/>
            <person name="Calhoun S."/>
            <person name="Haridas S."/>
            <person name="Kuo A."/>
            <person name="Mondo S."/>
            <person name="Pangilinan J."/>
            <person name="Riley R."/>
            <person name="LaButti K."/>
            <person name="Andreopoulos B."/>
            <person name="Lipzen A."/>
            <person name="Chen C."/>
            <person name="Yan M."/>
            <person name="Daum C."/>
            <person name="Ng V."/>
            <person name="Clum A."/>
            <person name="Steindorff A."/>
            <person name="Ohm R.A."/>
            <person name="Martin F."/>
            <person name="Silar P."/>
            <person name="Natvig D.O."/>
            <person name="Lalanne C."/>
            <person name="Gautier V."/>
            <person name="Ament-Velasquez S.L."/>
            <person name="Kruys A."/>
            <person name="Hutchinson M.I."/>
            <person name="Powell A.J."/>
            <person name="Barry K."/>
            <person name="Miller A.N."/>
            <person name="Grigoriev I.V."/>
            <person name="Debuchy R."/>
            <person name="Gladieux P."/>
            <person name="Hiltunen Thoren M."/>
            <person name="Johannesson H."/>
        </authorList>
    </citation>
    <scope>NUCLEOTIDE SEQUENCE</scope>
    <source>
        <strain evidence="2">CBS 118394</strain>
    </source>
</reference>
<evidence type="ECO:0000256" key="1">
    <source>
        <dbReference type="SAM" id="SignalP"/>
    </source>
</evidence>